<keyword evidence="3" id="KW-1185">Reference proteome</keyword>
<name>A0AA35X8N9_GEOBA</name>
<dbReference type="AlphaFoldDB" id="A0AA35X8N9"/>
<comment type="caution">
    <text evidence="2">The sequence shown here is derived from an EMBL/GenBank/DDBJ whole genome shotgun (WGS) entry which is preliminary data.</text>
</comment>
<sequence>MEEEEESGEDEGELKPEDLQAGLITPLEGGLASQTCFYDQLITGLTPLINSRLVTPSGLTSIPAGMETPEMIQLRKKKIEEAMEQGGNTPALFTVLPEKTQSVGGAVMGSSHVYDLSAAVPGANKKTGGGGGEGVEVALDPSELDLDAATMTARYEEQMKETKLQKEDLSDMVAEHAAKQKKRKRTATDSSSGKASKKLKEFKF</sequence>
<feature type="compositionally biased region" description="Basic and acidic residues" evidence="1">
    <location>
        <begin position="157"/>
        <end position="178"/>
    </location>
</feature>
<dbReference type="Proteomes" id="UP001174909">
    <property type="component" value="Unassembled WGS sequence"/>
</dbReference>
<proteinExistence type="predicted"/>
<accession>A0AA35X8N9</accession>
<reference evidence="2" key="1">
    <citation type="submission" date="2023-03" db="EMBL/GenBank/DDBJ databases">
        <authorList>
            <person name="Steffen K."/>
            <person name="Cardenas P."/>
        </authorList>
    </citation>
    <scope>NUCLEOTIDE SEQUENCE</scope>
</reference>
<dbReference type="EMBL" id="CASHTH010003259">
    <property type="protein sequence ID" value="CAI8042355.1"/>
    <property type="molecule type" value="Genomic_DNA"/>
</dbReference>
<evidence type="ECO:0000256" key="1">
    <source>
        <dbReference type="SAM" id="MobiDB-lite"/>
    </source>
</evidence>
<evidence type="ECO:0000313" key="3">
    <source>
        <dbReference type="Proteomes" id="UP001174909"/>
    </source>
</evidence>
<evidence type="ECO:0000313" key="2">
    <source>
        <dbReference type="EMBL" id="CAI8042355.1"/>
    </source>
</evidence>
<feature type="region of interest" description="Disordered" evidence="1">
    <location>
        <begin position="157"/>
        <end position="204"/>
    </location>
</feature>
<gene>
    <name evidence="2" type="ORF">GBAR_LOCUS23535</name>
</gene>
<organism evidence="2 3">
    <name type="scientific">Geodia barretti</name>
    <name type="common">Barrett's horny sponge</name>
    <dbReference type="NCBI Taxonomy" id="519541"/>
    <lineage>
        <taxon>Eukaryota</taxon>
        <taxon>Metazoa</taxon>
        <taxon>Porifera</taxon>
        <taxon>Demospongiae</taxon>
        <taxon>Heteroscleromorpha</taxon>
        <taxon>Tetractinellida</taxon>
        <taxon>Astrophorina</taxon>
        <taxon>Geodiidae</taxon>
        <taxon>Geodia</taxon>
    </lineage>
</organism>
<dbReference type="PANTHER" id="PTHR12785:SF6">
    <property type="entry name" value="SPLICING FACTOR 3B SUBUNIT 2"/>
    <property type="match status" value="1"/>
</dbReference>
<dbReference type="PANTHER" id="PTHR12785">
    <property type="entry name" value="SPLICING FACTOR 3B"/>
    <property type="match status" value="1"/>
</dbReference>
<protein>
    <submittedName>
        <fullName evidence="2">Splicing factor 3B subunit 2</fullName>
    </submittedName>
</protein>
<dbReference type="GO" id="GO:0005689">
    <property type="term" value="C:U12-type spliceosomal complex"/>
    <property type="evidence" value="ECO:0007669"/>
    <property type="project" value="TreeGrafter"/>
</dbReference>
<dbReference type="InterPro" id="IPR052584">
    <property type="entry name" value="U2_snRNP_Complex_Component"/>
</dbReference>